<reference evidence="2 3" key="1">
    <citation type="journal article" date="2019" name="Nat. Ecol. Evol.">
        <title>Megaphylogeny resolves global patterns of mushroom evolution.</title>
        <authorList>
            <person name="Varga T."/>
            <person name="Krizsan K."/>
            <person name="Foldi C."/>
            <person name="Dima B."/>
            <person name="Sanchez-Garcia M."/>
            <person name="Sanchez-Ramirez S."/>
            <person name="Szollosi G.J."/>
            <person name="Szarkandi J.G."/>
            <person name="Papp V."/>
            <person name="Albert L."/>
            <person name="Andreopoulos W."/>
            <person name="Angelini C."/>
            <person name="Antonin V."/>
            <person name="Barry K.W."/>
            <person name="Bougher N.L."/>
            <person name="Buchanan P."/>
            <person name="Buyck B."/>
            <person name="Bense V."/>
            <person name="Catcheside P."/>
            <person name="Chovatia M."/>
            <person name="Cooper J."/>
            <person name="Damon W."/>
            <person name="Desjardin D."/>
            <person name="Finy P."/>
            <person name="Geml J."/>
            <person name="Haridas S."/>
            <person name="Hughes K."/>
            <person name="Justo A."/>
            <person name="Karasinski D."/>
            <person name="Kautmanova I."/>
            <person name="Kiss B."/>
            <person name="Kocsube S."/>
            <person name="Kotiranta H."/>
            <person name="LaButti K.M."/>
            <person name="Lechner B.E."/>
            <person name="Liimatainen K."/>
            <person name="Lipzen A."/>
            <person name="Lukacs Z."/>
            <person name="Mihaltcheva S."/>
            <person name="Morgado L.N."/>
            <person name="Niskanen T."/>
            <person name="Noordeloos M.E."/>
            <person name="Ohm R.A."/>
            <person name="Ortiz-Santana B."/>
            <person name="Ovrebo C."/>
            <person name="Racz N."/>
            <person name="Riley R."/>
            <person name="Savchenko A."/>
            <person name="Shiryaev A."/>
            <person name="Soop K."/>
            <person name="Spirin V."/>
            <person name="Szebenyi C."/>
            <person name="Tomsovsky M."/>
            <person name="Tulloss R.E."/>
            <person name="Uehling J."/>
            <person name="Grigoriev I.V."/>
            <person name="Vagvolgyi C."/>
            <person name="Papp T."/>
            <person name="Martin F.M."/>
            <person name="Miettinen O."/>
            <person name="Hibbett D.S."/>
            <person name="Nagy L.G."/>
        </authorList>
    </citation>
    <scope>NUCLEOTIDE SEQUENCE [LARGE SCALE GENOMIC DNA]</scope>
    <source>
        <strain evidence="2 3">CBS 962.96</strain>
    </source>
</reference>
<keyword evidence="1" id="KW-0472">Membrane</keyword>
<proteinExistence type="predicted"/>
<protein>
    <submittedName>
        <fullName evidence="2">Uncharacterized protein</fullName>
    </submittedName>
</protein>
<dbReference type="Proteomes" id="UP000297245">
    <property type="component" value="Unassembled WGS sequence"/>
</dbReference>
<organism evidence="2 3">
    <name type="scientific">Dendrothele bispora (strain CBS 962.96)</name>
    <dbReference type="NCBI Taxonomy" id="1314807"/>
    <lineage>
        <taxon>Eukaryota</taxon>
        <taxon>Fungi</taxon>
        <taxon>Dikarya</taxon>
        <taxon>Basidiomycota</taxon>
        <taxon>Agaricomycotina</taxon>
        <taxon>Agaricomycetes</taxon>
        <taxon>Agaricomycetidae</taxon>
        <taxon>Agaricales</taxon>
        <taxon>Agaricales incertae sedis</taxon>
        <taxon>Dendrothele</taxon>
    </lineage>
</organism>
<keyword evidence="1" id="KW-1133">Transmembrane helix</keyword>
<dbReference type="AlphaFoldDB" id="A0A4S8LQI3"/>
<evidence type="ECO:0000313" key="3">
    <source>
        <dbReference type="Proteomes" id="UP000297245"/>
    </source>
</evidence>
<evidence type="ECO:0000313" key="2">
    <source>
        <dbReference type="EMBL" id="THU91689.1"/>
    </source>
</evidence>
<sequence length="487" mass="52783">MGPGVKRIEQPTIQNGIAVFPHEQGVRAVFGVPQLQPQHSVTLDKAMVLEVEMGCMRLGLYSEASLDSISSGTDLFATNGSWRSFVGPDYMEDVLGKAVDDIRALYQPLYNESSLDSDGFMVGINSSLFQESTTANVMHTMLNMDIPDSNDQLTWIKGNCTASLRSRLNLTEYYPTDAPNYCNMFGLGGSIISDGALYVGLSRFVCAAATQVNMASVTISSNADGTVNPINMTRLPADLNHVRASFFDVMQVNNGQDTQYTDFVPYDRFTLSDNPDGETSHYITHSQDFSSIRVHGTGSGGGSAMTRVASLMIDDGLHLGNDPDTATLTVLNDGNDPITFNVSRVTTWGGEVGASYILTSLAYNGWAAENHDAVLVRSTGGKLGTCYSPPYALGFLPLVLAALIVIAWALYLLLTSHFTGLKNLEYLYGGMTPFWGVVSSHTDAEHTILGWENHPKPHLQLLIQGQPLVDGETAVRYVQSGSMVEKN</sequence>
<dbReference type="OrthoDB" id="3066754at2759"/>
<accession>A0A4S8LQI3</accession>
<feature type="transmembrane region" description="Helical" evidence="1">
    <location>
        <begin position="391"/>
        <end position="414"/>
    </location>
</feature>
<dbReference type="EMBL" id="ML179300">
    <property type="protein sequence ID" value="THU91689.1"/>
    <property type="molecule type" value="Genomic_DNA"/>
</dbReference>
<evidence type="ECO:0000256" key="1">
    <source>
        <dbReference type="SAM" id="Phobius"/>
    </source>
</evidence>
<name>A0A4S8LQI3_DENBC</name>
<keyword evidence="3" id="KW-1185">Reference proteome</keyword>
<gene>
    <name evidence="2" type="ORF">K435DRAFT_780587</name>
</gene>
<keyword evidence="1" id="KW-0812">Transmembrane</keyword>